<keyword evidence="2 5" id="KW-0378">Hydrolase</keyword>
<evidence type="ECO:0000256" key="3">
    <source>
        <dbReference type="ARBA" id="ARBA00023295"/>
    </source>
</evidence>
<comment type="caution">
    <text evidence="5">The sequence shown here is derived from an EMBL/GenBank/DDBJ whole genome shotgun (WGS) entry which is preliminary data.</text>
</comment>
<sequence>MGTLDEITRREIGQHLVLGFQGHEISDDVKSLISKYYVGNIILMKRNVRDAEQTRQLIKALQLLARQAGHERPLLIGIDQENGLVSAFSSPSAGTQFPGAMAQAAIDDIGTARLIASSCGEELKAVGINWTYGPVADVNINPLNPVIGVRSFGSDPKLVGEYATASGQSFVSSGVASCAKHFPGHGDTHVDSHLALPVINKTKQELSSGDLPPFQAVIAAGIPSIMTAHIALPLLTGDKTPASLSRAITTDLLRKELGYDGLIVTDCLEMDAISAVEKGGCGIEEGAVRAIIAGADIAMICHTYRRQVGALEQICAAVQNERISLAELKRSGERIAAMKDKFVGDWDSIFDGQRELDFTGSWKLLKERNLRLSLEAYRRSTTVVMDTGSLLPLRLSQNKEIVLLTPLRVQINKAVDGDDENTQPVRNTASPYDKQFVKILEGHGIVDHIVYGPDDSPSLKNEGINAVIFVTRNAFRAQWQWSVLKKALGGIGENVPVIVIASCDPYDFRLIDDSLPKDKMVFMSTHEFTAEAFAGAGTLIFG</sequence>
<proteinExistence type="inferred from homology"/>
<gene>
    <name evidence="5" type="ORF">P691DRAFT_733041</name>
</gene>
<evidence type="ECO:0000313" key="6">
    <source>
        <dbReference type="Proteomes" id="UP000807342"/>
    </source>
</evidence>
<dbReference type="InterPro" id="IPR050226">
    <property type="entry name" value="NagZ_Beta-hexosaminidase"/>
</dbReference>
<keyword evidence="6" id="KW-1185">Reference proteome</keyword>
<dbReference type="GO" id="GO:0005975">
    <property type="term" value="P:carbohydrate metabolic process"/>
    <property type="evidence" value="ECO:0007669"/>
    <property type="project" value="InterPro"/>
</dbReference>
<evidence type="ECO:0000313" key="5">
    <source>
        <dbReference type="EMBL" id="KAF9446537.1"/>
    </source>
</evidence>
<protein>
    <submittedName>
        <fullName evidence="5">Glycoside hydrolase family 3 protein</fullName>
    </submittedName>
</protein>
<feature type="domain" description="Glycoside hydrolase family 3 N-terminal" evidence="4">
    <location>
        <begin position="9"/>
        <end position="336"/>
    </location>
</feature>
<keyword evidence="3" id="KW-0326">Glycosidase</keyword>
<dbReference type="InterPro" id="IPR036881">
    <property type="entry name" value="Glyco_hydro_3_C_sf"/>
</dbReference>
<name>A0A9P5X8F3_9AGAR</name>
<comment type="similarity">
    <text evidence="1">Belongs to the glycosyl hydrolase 3 family.</text>
</comment>
<dbReference type="SUPFAM" id="SSF51445">
    <property type="entry name" value="(Trans)glycosidases"/>
    <property type="match status" value="1"/>
</dbReference>
<dbReference type="Proteomes" id="UP000807342">
    <property type="component" value="Unassembled WGS sequence"/>
</dbReference>
<evidence type="ECO:0000259" key="4">
    <source>
        <dbReference type="Pfam" id="PF00933"/>
    </source>
</evidence>
<dbReference type="GO" id="GO:0009254">
    <property type="term" value="P:peptidoglycan turnover"/>
    <property type="evidence" value="ECO:0007669"/>
    <property type="project" value="TreeGrafter"/>
</dbReference>
<dbReference type="AlphaFoldDB" id="A0A9P5X8F3"/>
<dbReference type="OrthoDB" id="4215304at2759"/>
<dbReference type="PANTHER" id="PTHR30480:SF16">
    <property type="entry name" value="GLYCOSIDE HYDROLASE FAMILY 3 DOMAIN PROTEIN"/>
    <property type="match status" value="1"/>
</dbReference>
<dbReference type="InterPro" id="IPR001764">
    <property type="entry name" value="Glyco_hydro_3_N"/>
</dbReference>
<dbReference type="PANTHER" id="PTHR30480">
    <property type="entry name" value="BETA-HEXOSAMINIDASE-RELATED"/>
    <property type="match status" value="1"/>
</dbReference>
<dbReference type="Gene3D" id="3.20.20.300">
    <property type="entry name" value="Glycoside hydrolase, family 3, N-terminal domain"/>
    <property type="match status" value="1"/>
</dbReference>
<dbReference type="InterPro" id="IPR017853">
    <property type="entry name" value="GH"/>
</dbReference>
<reference evidence="5" key="1">
    <citation type="submission" date="2020-11" db="EMBL/GenBank/DDBJ databases">
        <authorList>
            <consortium name="DOE Joint Genome Institute"/>
            <person name="Ahrendt S."/>
            <person name="Riley R."/>
            <person name="Andreopoulos W."/>
            <person name="Labutti K."/>
            <person name="Pangilinan J."/>
            <person name="Ruiz-Duenas F.J."/>
            <person name="Barrasa J.M."/>
            <person name="Sanchez-Garcia M."/>
            <person name="Camarero S."/>
            <person name="Miyauchi S."/>
            <person name="Serrano A."/>
            <person name="Linde D."/>
            <person name="Babiker R."/>
            <person name="Drula E."/>
            <person name="Ayuso-Fernandez I."/>
            <person name="Pacheco R."/>
            <person name="Padilla G."/>
            <person name="Ferreira P."/>
            <person name="Barriuso J."/>
            <person name="Kellner H."/>
            <person name="Castanera R."/>
            <person name="Alfaro M."/>
            <person name="Ramirez L."/>
            <person name="Pisabarro A.G."/>
            <person name="Kuo A."/>
            <person name="Tritt A."/>
            <person name="Lipzen A."/>
            <person name="He G."/>
            <person name="Yan M."/>
            <person name="Ng V."/>
            <person name="Cullen D."/>
            <person name="Martin F."/>
            <person name="Rosso M.-N."/>
            <person name="Henrissat B."/>
            <person name="Hibbett D."/>
            <person name="Martinez A.T."/>
            <person name="Grigoriev I.V."/>
        </authorList>
    </citation>
    <scope>NUCLEOTIDE SEQUENCE</scope>
    <source>
        <strain evidence="5">MF-IS2</strain>
    </source>
</reference>
<dbReference type="EMBL" id="MU151240">
    <property type="protein sequence ID" value="KAF9446537.1"/>
    <property type="molecule type" value="Genomic_DNA"/>
</dbReference>
<dbReference type="InterPro" id="IPR036962">
    <property type="entry name" value="Glyco_hydro_3_N_sf"/>
</dbReference>
<organism evidence="5 6">
    <name type="scientific">Macrolepiota fuliginosa MF-IS2</name>
    <dbReference type="NCBI Taxonomy" id="1400762"/>
    <lineage>
        <taxon>Eukaryota</taxon>
        <taxon>Fungi</taxon>
        <taxon>Dikarya</taxon>
        <taxon>Basidiomycota</taxon>
        <taxon>Agaricomycotina</taxon>
        <taxon>Agaricomycetes</taxon>
        <taxon>Agaricomycetidae</taxon>
        <taxon>Agaricales</taxon>
        <taxon>Agaricineae</taxon>
        <taxon>Agaricaceae</taxon>
        <taxon>Macrolepiota</taxon>
    </lineage>
</organism>
<dbReference type="GO" id="GO:0004553">
    <property type="term" value="F:hydrolase activity, hydrolyzing O-glycosyl compounds"/>
    <property type="evidence" value="ECO:0007669"/>
    <property type="project" value="InterPro"/>
</dbReference>
<evidence type="ECO:0000256" key="2">
    <source>
        <dbReference type="ARBA" id="ARBA00022801"/>
    </source>
</evidence>
<dbReference type="Gene3D" id="3.40.50.1700">
    <property type="entry name" value="Glycoside hydrolase family 3 C-terminal domain"/>
    <property type="match status" value="1"/>
</dbReference>
<dbReference type="Pfam" id="PF00933">
    <property type="entry name" value="Glyco_hydro_3"/>
    <property type="match status" value="1"/>
</dbReference>
<evidence type="ECO:0000256" key="1">
    <source>
        <dbReference type="ARBA" id="ARBA00005336"/>
    </source>
</evidence>
<accession>A0A9P5X8F3</accession>